<dbReference type="InterPro" id="IPR036259">
    <property type="entry name" value="MFS_trans_sf"/>
</dbReference>
<dbReference type="Gene3D" id="1.20.1250.20">
    <property type="entry name" value="MFS general substrate transporter like domains"/>
    <property type="match status" value="1"/>
</dbReference>
<dbReference type="EMBL" id="GG657754">
    <property type="protein sequence ID" value="EFL26335.1"/>
    <property type="molecule type" value="Genomic_DNA"/>
</dbReference>
<organism evidence="2 3">
    <name type="scientific">Streptomyces himastatinicus ATCC 53653</name>
    <dbReference type="NCBI Taxonomy" id="457427"/>
    <lineage>
        <taxon>Bacteria</taxon>
        <taxon>Bacillati</taxon>
        <taxon>Actinomycetota</taxon>
        <taxon>Actinomycetes</taxon>
        <taxon>Kitasatosporales</taxon>
        <taxon>Streptomycetaceae</taxon>
        <taxon>Streptomyces</taxon>
        <taxon>Streptomyces violaceusniger group</taxon>
    </lineage>
</organism>
<feature type="transmembrane region" description="Helical" evidence="1">
    <location>
        <begin position="54"/>
        <end position="73"/>
    </location>
</feature>
<dbReference type="AlphaFoldDB" id="D9WTB4"/>
<dbReference type="Proteomes" id="UP000003963">
    <property type="component" value="Unassembled WGS sequence"/>
</dbReference>
<evidence type="ECO:0000313" key="3">
    <source>
        <dbReference type="Proteomes" id="UP000003963"/>
    </source>
</evidence>
<gene>
    <name evidence="2" type="ORF">SSOG_06049</name>
</gene>
<evidence type="ECO:0000313" key="2">
    <source>
        <dbReference type="EMBL" id="EFL26335.1"/>
    </source>
</evidence>
<keyword evidence="1" id="KW-0812">Transmembrane</keyword>
<keyword evidence="1" id="KW-1133">Transmembrane helix</keyword>
<protein>
    <submittedName>
        <fullName evidence="2">Uncharacterized protein</fullName>
    </submittedName>
</protein>
<name>D9WTB4_9ACTN</name>
<dbReference type="SUPFAM" id="SSF103473">
    <property type="entry name" value="MFS general substrate transporter"/>
    <property type="match status" value="1"/>
</dbReference>
<accession>D9WTB4</accession>
<proteinExistence type="predicted"/>
<reference evidence="2 3" key="1">
    <citation type="submission" date="2009-02" db="EMBL/GenBank/DDBJ databases">
        <title>Annotation of Streptomyces hygroscopicus strain ATCC 53653.</title>
        <authorList>
            <consortium name="The Broad Institute Genome Sequencing Platform"/>
            <consortium name="Broad Institute Microbial Sequencing Center"/>
            <person name="Fischbach M."/>
            <person name="Godfrey P."/>
            <person name="Ward D."/>
            <person name="Young S."/>
            <person name="Zeng Q."/>
            <person name="Koehrsen M."/>
            <person name="Alvarado L."/>
            <person name="Berlin A.M."/>
            <person name="Bochicchio J."/>
            <person name="Borenstein D."/>
            <person name="Chapman S.B."/>
            <person name="Chen Z."/>
            <person name="Engels R."/>
            <person name="Freedman E."/>
            <person name="Gellesch M."/>
            <person name="Goldberg J."/>
            <person name="Griggs A."/>
            <person name="Gujja S."/>
            <person name="Heilman E.R."/>
            <person name="Heiman D.I."/>
            <person name="Hepburn T.A."/>
            <person name="Howarth C."/>
            <person name="Jen D."/>
            <person name="Larson L."/>
            <person name="Lewis B."/>
            <person name="Mehta T."/>
            <person name="Park D."/>
            <person name="Pearson M."/>
            <person name="Richards J."/>
            <person name="Roberts A."/>
            <person name="Saif S."/>
            <person name="Shea T.D."/>
            <person name="Shenoy N."/>
            <person name="Sisk P."/>
            <person name="Stolte C."/>
            <person name="Sykes S.N."/>
            <person name="Thomson T."/>
            <person name="Walk T."/>
            <person name="White J."/>
            <person name="Yandava C."/>
            <person name="Straight P."/>
            <person name="Clardy J."/>
            <person name="Hung D."/>
            <person name="Kolter R."/>
            <person name="Mekalanos J."/>
            <person name="Walker S."/>
            <person name="Walsh C.T."/>
            <person name="Wieland-Brown L.C."/>
            <person name="Haas B."/>
            <person name="Nusbaum C."/>
            <person name="Birren B."/>
        </authorList>
    </citation>
    <scope>NUCLEOTIDE SEQUENCE [LARGE SCALE GENOMIC DNA]</scope>
    <source>
        <strain evidence="2 3">ATCC 53653</strain>
    </source>
</reference>
<keyword evidence="3" id="KW-1185">Reference proteome</keyword>
<keyword evidence="1" id="KW-0472">Membrane</keyword>
<sequence>MPQPVCVGAMFSVVLTDSETEAAKGIAVAASRVGSAASTFRLPVVEDSYGTTTALGGCVVVLLLGGFVCWAWAPETSRE</sequence>
<dbReference type="RefSeq" id="WP_009718135.1">
    <property type="nucleotide sequence ID" value="NZ_GG657754.1"/>
</dbReference>
<dbReference type="HOGENOM" id="CLU_2604551_0_0_11"/>
<evidence type="ECO:0000256" key="1">
    <source>
        <dbReference type="SAM" id="Phobius"/>
    </source>
</evidence>